<dbReference type="InterPro" id="IPR004942">
    <property type="entry name" value="Roadblock/LAMTOR2_dom"/>
</dbReference>
<dbReference type="SUPFAM" id="SSF103196">
    <property type="entry name" value="Roadblock/LC7 domain"/>
    <property type="match status" value="1"/>
</dbReference>
<evidence type="ECO:0000313" key="2">
    <source>
        <dbReference type="EMBL" id="MBB4945785.1"/>
    </source>
</evidence>
<dbReference type="Proteomes" id="UP000573327">
    <property type="component" value="Unassembled WGS sequence"/>
</dbReference>
<dbReference type="PANTHER" id="PTHR36222">
    <property type="entry name" value="SERINE PROTEASE INHIBITOR RV3364C"/>
    <property type="match status" value="1"/>
</dbReference>
<dbReference type="SMART" id="SM00960">
    <property type="entry name" value="Robl_LC7"/>
    <property type="match status" value="1"/>
</dbReference>
<proteinExistence type="predicted"/>
<evidence type="ECO:0000259" key="1">
    <source>
        <dbReference type="SMART" id="SM00960"/>
    </source>
</evidence>
<keyword evidence="3" id="KW-1185">Reference proteome</keyword>
<dbReference type="Pfam" id="PF03259">
    <property type="entry name" value="Robl_LC7"/>
    <property type="match status" value="1"/>
</dbReference>
<evidence type="ECO:0000313" key="3">
    <source>
        <dbReference type="Proteomes" id="UP000573327"/>
    </source>
</evidence>
<feature type="domain" description="Roadblock/LAMTOR2" evidence="1">
    <location>
        <begin position="12"/>
        <end position="102"/>
    </location>
</feature>
<dbReference type="PANTHER" id="PTHR36222:SF1">
    <property type="entry name" value="SERINE PROTEASE INHIBITOR RV3364C"/>
    <property type="match status" value="1"/>
</dbReference>
<organism evidence="2 3">
    <name type="scientific">Kitasatospora gansuensis</name>
    <dbReference type="NCBI Taxonomy" id="258050"/>
    <lineage>
        <taxon>Bacteria</taxon>
        <taxon>Bacillati</taxon>
        <taxon>Actinomycetota</taxon>
        <taxon>Actinomycetes</taxon>
        <taxon>Kitasatosporales</taxon>
        <taxon>Streptomycetaceae</taxon>
        <taxon>Kitasatospora</taxon>
    </lineage>
</organism>
<dbReference type="InterPro" id="IPR053141">
    <property type="entry name" value="Mycobact_SerProt_Inhib_Rv3364c"/>
</dbReference>
<accession>A0A7W7S8E5</accession>
<comment type="caution">
    <text evidence="2">The sequence shown here is derived from an EMBL/GenBank/DDBJ whole genome shotgun (WGS) entry which is preliminary data.</text>
</comment>
<name>A0A7W7S8E5_9ACTN</name>
<reference evidence="2 3" key="1">
    <citation type="submission" date="2020-08" db="EMBL/GenBank/DDBJ databases">
        <title>Sequencing the genomes of 1000 actinobacteria strains.</title>
        <authorList>
            <person name="Klenk H.-P."/>
        </authorList>
    </citation>
    <scope>NUCLEOTIDE SEQUENCE [LARGE SCALE GENOMIC DNA]</scope>
    <source>
        <strain evidence="2 3">DSM 44786</strain>
    </source>
</reference>
<dbReference type="Gene3D" id="3.30.450.30">
    <property type="entry name" value="Dynein light chain 2a, cytoplasmic"/>
    <property type="match status" value="1"/>
</dbReference>
<dbReference type="RefSeq" id="WP_184912412.1">
    <property type="nucleotide sequence ID" value="NZ_JACHJR010000001.1"/>
</dbReference>
<protein>
    <submittedName>
        <fullName evidence="2">Putative regulator of Ras-like GTPase activity (Roadblock/LC7/MglB family)</fullName>
    </submittedName>
</protein>
<gene>
    <name evidence="2" type="ORF">F4556_001320</name>
</gene>
<sequence>MIVPAPRSGEFNWLLDELVSRVAQIRFAVMLSADGLAIGTSAGIGREDGEHLAAVASGFHSLAKGAGRHFEAGEVRQTMVELEHGFLFVAAAGEGSCLAVFAHSDADLGLIAYEMARLVRRVGEHLYTPPRSAVGG</sequence>
<dbReference type="AlphaFoldDB" id="A0A7W7S8E5"/>
<dbReference type="EMBL" id="JACHJR010000001">
    <property type="protein sequence ID" value="MBB4945785.1"/>
    <property type="molecule type" value="Genomic_DNA"/>
</dbReference>